<comment type="caution">
    <text evidence="1">The sequence shown here is derived from an EMBL/GenBank/DDBJ whole genome shotgun (WGS) entry which is preliminary data.</text>
</comment>
<evidence type="ECO:0000313" key="2">
    <source>
        <dbReference type="Proteomes" id="UP001328107"/>
    </source>
</evidence>
<proteinExistence type="predicted"/>
<sequence>MESIHTKPVLFLESISHPLTTPKGVKSLSSSSSFNSMPRTYTMGEGLGSFFGGSGRMGGESNPSWLETESFLSWESRLSTPFDRLNSRFSPTCSLLKTPEAIFLFSSSVFEAASSIFLFRSFSICSLGHPLVASSLFFRFLRFSCISLNFFSSGVSDVGNTRASLIIYSNTNMDVPPQVTDRWRGDLDESV</sequence>
<organism evidence="1 2">
    <name type="scientific">Pristionchus mayeri</name>
    <dbReference type="NCBI Taxonomy" id="1317129"/>
    <lineage>
        <taxon>Eukaryota</taxon>
        <taxon>Metazoa</taxon>
        <taxon>Ecdysozoa</taxon>
        <taxon>Nematoda</taxon>
        <taxon>Chromadorea</taxon>
        <taxon>Rhabditida</taxon>
        <taxon>Rhabditina</taxon>
        <taxon>Diplogasteromorpha</taxon>
        <taxon>Diplogasteroidea</taxon>
        <taxon>Neodiplogasteridae</taxon>
        <taxon>Pristionchus</taxon>
    </lineage>
</organism>
<evidence type="ECO:0000313" key="1">
    <source>
        <dbReference type="EMBL" id="GMR31844.1"/>
    </source>
</evidence>
<dbReference type="Proteomes" id="UP001328107">
    <property type="component" value="Unassembled WGS sequence"/>
</dbReference>
<accession>A0AAN4Z211</accession>
<dbReference type="AlphaFoldDB" id="A0AAN4Z211"/>
<reference evidence="2" key="1">
    <citation type="submission" date="2022-10" db="EMBL/GenBank/DDBJ databases">
        <title>Genome assembly of Pristionchus species.</title>
        <authorList>
            <person name="Yoshida K."/>
            <person name="Sommer R.J."/>
        </authorList>
    </citation>
    <scope>NUCLEOTIDE SEQUENCE [LARGE SCALE GENOMIC DNA]</scope>
    <source>
        <strain evidence="2">RS5460</strain>
    </source>
</reference>
<protein>
    <submittedName>
        <fullName evidence="1">Uncharacterized protein</fullName>
    </submittedName>
</protein>
<dbReference type="EMBL" id="BTRK01000001">
    <property type="protein sequence ID" value="GMR31844.1"/>
    <property type="molecule type" value="Genomic_DNA"/>
</dbReference>
<keyword evidence="2" id="KW-1185">Reference proteome</keyword>
<gene>
    <name evidence="1" type="ORF">PMAYCL1PPCAC_02039</name>
</gene>
<name>A0AAN4Z211_9BILA</name>